<keyword evidence="1" id="KW-1133">Transmembrane helix</keyword>
<feature type="transmembrane region" description="Helical" evidence="1">
    <location>
        <begin position="20"/>
        <end position="40"/>
    </location>
</feature>
<organism evidence="2 3">
    <name type="scientific">Sphaerisporangium rufum</name>
    <dbReference type="NCBI Taxonomy" id="1381558"/>
    <lineage>
        <taxon>Bacteria</taxon>
        <taxon>Bacillati</taxon>
        <taxon>Actinomycetota</taxon>
        <taxon>Actinomycetes</taxon>
        <taxon>Streptosporangiales</taxon>
        <taxon>Streptosporangiaceae</taxon>
        <taxon>Sphaerisporangium</taxon>
    </lineage>
</organism>
<dbReference type="Proteomes" id="UP000655287">
    <property type="component" value="Unassembled WGS sequence"/>
</dbReference>
<gene>
    <name evidence="2" type="ORF">Sru01_13920</name>
</gene>
<proteinExistence type="predicted"/>
<name>A0A919V3L4_9ACTN</name>
<comment type="caution">
    <text evidence="2">The sequence shown here is derived from an EMBL/GenBank/DDBJ whole genome shotgun (WGS) entry which is preliminary data.</text>
</comment>
<feature type="transmembrane region" description="Helical" evidence="1">
    <location>
        <begin position="66"/>
        <end position="84"/>
    </location>
</feature>
<evidence type="ECO:0000313" key="2">
    <source>
        <dbReference type="EMBL" id="GII76410.1"/>
    </source>
</evidence>
<accession>A0A919V3L4</accession>
<evidence type="ECO:0008006" key="4">
    <source>
        <dbReference type="Google" id="ProtNLM"/>
    </source>
</evidence>
<dbReference type="EMBL" id="BOOU01000018">
    <property type="protein sequence ID" value="GII76410.1"/>
    <property type="molecule type" value="Genomic_DNA"/>
</dbReference>
<dbReference type="RefSeq" id="WP_203983048.1">
    <property type="nucleotide sequence ID" value="NZ_BOOU01000018.1"/>
</dbReference>
<protein>
    <recommendedName>
        <fullName evidence="4">DUF4235 domain-containing protein</fullName>
    </recommendedName>
</protein>
<evidence type="ECO:0000313" key="3">
    <source>
        <dbReference type="Proteomes" id="UP000655287"/>
    </source>
</evidence>
<evidence type="ECO:0000256" key="1">
    <source>
        <dbReference type="SAM" id="Phobius"/>
    </source>
</evidence>
<keyword evidence="1" id="KW-0812">Transmembrane</keyword>
<sequence length="107" mass="11676">MGRKPDAIEQLEKIDKPDLAWRLIGAVVALGVGFVTRRAIEFGWHKTTGRKPPADPESLETSLAEAVGFAVVLGVGMEVARIVATRSAHKRYRAWKAIPGKARQITS</sequence>
<dbReference type="Pfam" id="PF14019">
    <property type="entry name" value="DUF4235"/>
    <property type="match status" value="1"/>
</dbReference>
<keyword evidence="3" id="KW-1185">Reference proteome</keyword>
<dbReference type="InterPro" id="IPR025329">
    <property type="entry name" value="DUF4235"/>
</dbReference>
<keyword evidence="1" id="KW-0472">Membrane</keyword>
<dbReference type="AlphaFoldDB" id="A0A919V3L4"/>
<reference evidence="2" key="1">
    <citation type="submission" date="2021-01" db="EMBL/GenBank/DDBJ databases">
        <title>Whole genome shotgun sequence of Sphaerisporangium rufum NBRC 109079.</title>
        <authorList>
            <person name="Komaki H."/>
            <person name="Tamura T."/>
        </authorList>
    </citation>
    <scope>NUCLEOTIDE SEQUENCE</scope>
    <source>
        <strain evidence="2">NBRC 109079</strain>
    </source>
</reference>